<sequence>MSCVSCWSPTFGNCTASGSSTLATSTKTEGSKRVVPVHSGLVELGLLEYHSSMVARGEQRLFPEAERDKRGYFGDASKFFNAYFRAVGVKVDKRVNFHSLRHNVTDAFRAAGYLDEQHGVLLGHTKASTTGRYGVLPEGPLRDRVTMIEAIRYGF</sequence>
<gene>
    <name evidence="2" type="ORF">J4G43_021710</name>
</gene>
<reference evidence="2 3" key="1">
    <citation type="journal article" date="2022" name="Int. J. Syst. Evol. Microbiol.">
        <title>Strains of Bradyrhizobium barranii sp. nov. associated with legumes native to Canada are symbionts of soybeans and belong to different subspecies (subsp. barranii subsp. nov. and subsp. apii subsp. nov.) and symbiovars (sv. glycinearum and sv. septentrionale).</title>
        <authorList>
            <person name="Bromfield E.S.P."/>
            <person name="Cloutier S."/>
            <person name="Wasai-Hara S."/>
            <person name="Minamisawa K."/>
        </authorList>
    </citation>
    <scope>NUCLEOTIDE SEQUENCE [LARGE SCALE GENOMIC DNA]</scope>
    <source>
        <strain evidence="2 3">144S4</strain>
    </source>
</reference>
<organism evidence="2 3">
    <name type="scientific">Bradyrhizobium barranii subsp. barranii</name>
    <dbReference type="NCBI Taxonomy" id="2823807"/>
    <lineage>
        <taxon>Bacteria</taxon>
        <taxon>Pseudomonadati</taxon>
        <taxon>Pseudomonadota</taxon>
        <taxon>Alphaproteobacteria</taxon>
        <taxon>Hyphomicrobiales</taxon>
        <taxon>Nitrobacteraceae</taxon>
        <taxon>Bradyrhizobium</taxon>
        <taxon>Bradyrhizobium barranii</taxon>
    </lineage>
</organism>
<evidence type="ECO:0000256" key="1">
    <source>
        <dbReference type="ARBA" id="ARBA00023172"/>
    </source>
</evidence>
<dbReference type="SUPFAM" id="SSF56349">
    <property type="entry name" value="DNA breaking-rejoining enzymes"/>
    <property type="match status" value="1"/>
</dbReference>
<dbReference type="Proteomes" id="UP000664702">
    <property type="component" value="Chromosome"/>
</dbReference>
<name>A0A9X9Y9K1_9BRAD</name>
<evidence type="ECO:0000313" key="2">
    <source>
        <dbReference type="EMBL" id="UEM16595.1"/>
    </source>
</evidence>
<proteinExistence type="predicted"/>
<evidence type="ECO:0000313" key="3">
    <source>
        <dbReference type="Proteomes" id="UP000664702"/>
    </source>
</evidence>
<dbReference type="GO" id="GO:0003677">
    <property type="term" value="F:DNA binding"/>
    <property type="evidence" value="ECO:0007669"/>
    <property type="project" value="InterPro"/>
</dbReference>
<dbReference type="KEGG" id="bban:J4G43_021710"/>
<dbReference type="AlphaFoldDB" id="A0A9X9Y9K1"/>
<dbReference type="Gene3D" id="1.10.443.10">
    <property type="entry name" value="Intergrase catalytic core"/>
    <property type="match status" value="1"/>
</dbReference>
<dbReference type="GO" id="GO:0015074">
    <property type="term" value="P:DNA integration"/>
    <property type="evidence" value="ECO:0007669"/>
    <property type="project" value="InterPro"/>
</dbReference>
<dbReference type="EMBL" id="CP086136">
    <property type="protein sequence ID" value="UEM16595.1"/>
    <property type="molecule type" value="Genomic_DNA"/>
</dbReference>
<keyword evidence="1" id="KW-0233">DNA recombination</keyword>
<dbReference type="GO" id="GO:0006310">
    <property type="term" value="P:DNA recombination"/>
    <property type="evidence" value="ECO:0007669"/>
    <property type="project" value="UniProtKB-KW"/>
</dbReference>
<dbReference type="InterPro" id="IPR011010">
    <property type="entry name" value="DNA_brk_join_enz"/>
</dbReference>
<dbReference type="InterPro" id="IPR013762">
    <property type="entry name" value="Integrase-like_cat_sf"/>
</dbReference>
<protein>
    <submittedName>
        <fullName evidence="2">Tyrosine-type recombinase/integrase</fullName>
    </submittedName>
</protein>
<accession>A0A9X9Y9K1</accession>